<gene>
    <name evidence="1" type="ORF">MRATA1EN3_LOCUS7208</name>
</gene>
<proteinExistence type="predicted"/>
<name>A0ACB0E5U0_RANTA</name>
<organism evidence="1 2">
    <name type="scientific">Rangifer tarandus platyrhynchus</name>
    <name type="common">Svalbard reindeer</name>
    <dbReference type="NCBI Taxonomy" id="3082113"/>
    <lineage>
        <taxon>Eukaryota</taxon>
        <taxon>Metazoa</taxon>
        <taxon>Chordata</taxon>
        <taxon>Craniata</taxon>
        <taxon>Vertebrata</taxon>
        <taxon>Euteleostomi</taxon>
        <taxon>Mammalia</taxon>
        <taxon>Eutheria</taxon>
        <taxon>Laurasiatheria</taxon>
        <taxon>Artiodactyla</taxon>
        <taxon>Ruminantia</taxon>
        <taxon>Pecora</taxon>
        <taxon>Cervidae</taxon>
        <taxon>Odocoileinae</taxon>
        <taxon>Rangifer</taxon>
    </lineage>
</organism>
<protein>
    <submittedName>
        <fullName evidence="1">Uncharacterized protein</fullName>
    </submittedName>
</protein>
<evidence type="ECO:0000313" key="1">
    <source>
        <dbReference type="EMBL" id="CAI9695995.1"/>
    </source>
</evidence>
<sequence>MDGSPLLLEWGLDTARGPRAASHLGKTAWSKMEPPRLPTTEGREGQEGPPPPREPCGPGAGADPPCPGSGPPRSPGPPPGLCVASCCHGPTGPTLDTTVSEGLGDGAVTRPSLRVGPLWGLCGACDRQCGAGGCVHAETPGTVSSAGQVPAWEAPHTGTGDHSLVRAGQL</sequence>
<evidence type="ECO:0000313" key="2">
    <source>
        <dbReference type="Proteomes" id="UP001162501"/>
    </source>
</evidence>
<accession>A0ACB0E5U0</accession>
<dbReference type="Proteomes" id="UP001162501">
    <property type="component" value="Chromosome 15"/>
</dbReference>
<reference evidence="1" key="1">
    <citation type="submission" date="2023-05" db="EMBL/GenBank/DDBJ databases">
        <authorList>
            <consortium name="ELIXIR-Norway"/>
        </authorList>
    </citation>
    <scope>NUCLEOTIDE SEQUENCE</scope>
</reference>
<dbReference type="EMBL" id="OX596099">
    <property type="protein sequence ID" value="CAI9695995.1"/>
    <property type="molecule type" value="Genomic_DNA"/>
</dbReference>